<proteinExistence type="predicted"/>
<evidence type="ECO:0000259" key="2">
    <source>
        <dbReference type="Pfam" id="PF00076"/>
    </source>
</evidence>
<dbReference type="Pfam" id="PF00076">
    <property type="entry name" value="RRM_1"/>
    <property type="match status" value="1"/>
</dbReference>
<dbReference type="AlphaFoldDB" id="A0A914XFB0"/>
<sequence>MGDRHHHHDNGPPSKRYRRDDSVDPTNPDPSIVVHVRNLSPKATEADLLEALSHFGAISYATCMPNKRMALVEFEVITADVG</sequence>
<dbReference type="Gene3D" id="3.30.70.330">
    <property type="match status" value="1"/>
</dbReference>
<dbReference type="WBParaSite" id="PSAMB.scaffold743size42216.g8456.t1">
    <property type="protein sequence ID" value="PSAMB.scaffold743size42216.g8456.t1"/>
    <property type="gene ID" value="PSAMB.scaffold743size42216.g8456"/>
</dbReference>
<dbReference type="InterPro" id="IPR012677">
    <property type="entry name" value="Nucleotide-bd_a/b_plait_sf"/>
</dbReference>
<evidence type="ECO:0000313" key="4">
    <source>
        <dbReference type="WBParaSite" id="PSAMB.scaffold743size42216.g8456.t1"/>
    </source>
</evidence>
<keyword evidence="3" id="KW-1185">Reference proteome</keyword>
<accession>A0A914XFB0</accession>
<feature type="region of interest" description="Disordered" evidence="1">
    <location>
        <begin position="1"/>
        <end position="32"/>
    </location>
</feature>
<dbReference type="GO" id="GO:0003723">
    <property type="term" value="F:RNA binding"/>
    <property type="evidence" value="ECO:0007669"/>
    <property type="project" value="InterPro"/>
</dbReference>
<evidence type="ECO:0000313" key="3">
    <source>
        <dbReference type="Proteomes" id="UP000887566"/>
    </source>
</evidence>
<protein>
    <submittedName>
        <fullName evidence="4">RRM domain-containing protein</fullName>
    </submittedName>
</protein>
<dbReference type="SUPFAM" id="SSF54928">
    <property type="entry name" value="RNA-binding domain, RBD"/>
    <property type="match status" value="1"/>
</dbReference>
<dbReference type="InterPro" id="IPR000504">
    <property type="entry name" value="RRM_dom"/>
</dbReference>
<evidence type="ECO:0000256" key="1">
    <source>
        <dbReference type="SAM" id="MobiDB-lite"/>
    </source>
</evidence>
<feature type="domain" description="RRM" evidence="2">
    <location>
        <begin position="35"/>
        <end position="75"/>
    </location>
</feature>
<organism evidence="3 4">
    <name type="scientific">Plectus sambesii</name>
    <dbReference type="NCBI Taxonomy" id="2011161"/>
    <lineage>
        <taxon>Eukaryota</taxon>
        <taxon>Metazoa</taxon>
        <taxon>Ecdysozoa</taxon>
        <taxon>Nematoda</taxon>
        <taxon>Chromadorea</taxon>
        <taxon>Plectida</taxon>
        <taxon>Plectina</taxon>
        <taxon>Plectoidea</taxon>
        <taxon>Plectidae</taxon>
        <taxon>Plectus</taxon>
    </lineage>
</organism>
<dbReference type="PANTHER" id="PTHR15592">
    <property type="entry name" value="MATRIN 3/NUCLEAR PROTEIN 220-RELATED"/>
    <property type="match status" value="1"/>
</dbReference>
<reference evidence="4" key="1">
    <citation type="submission" date="2022-11" db="UniProtKB">
        <authorList>
            <consortium name="WormBaseParasite"/>
        </authorList>
    </citation>
    <scope>IDENTIFICATION</scope>
</reference>
<dbReference type="Proteomes" id="UP000887566">
    <property type="component" value="Unplaced"/>
</dbReference>
<name>A0A914XFB0_9BILA</name>
<dbReference type="InterPro" id="IPR035979">
    <property type="entry name" value="RBD_domain_sf"/>
</dbReference>